<feature type="compositionally biased region" description="Basic and acidic residues" evidence="1">
    <location>
        <begin position="11"/>
        <end position="20"/>
    </location>
</feature>
<dbReference type="Proteomes" id="UP000603227">
    <property type="component" value="Unassembled WGS sequence"/>
</dbReference>
<sequence>MVLHALQRQPARGDRGAQRDMEGAAAQDRLHLGCGVFCRGYLGCGVFCRGYLGCGDSRRGDVRDIRDVGDRRDVRVFCDVPHAGAFL</sequence>
<reference evidence="2" key="2">
    <citation type="submission" date="2020-09" db="EMBL/GenBank/DDBJ databases">
        <authorList>
            <person name="Sun Q."/>
            <person name="Zhou Y."/>
        </authorList>
    </citation>
    <scope>NUCLEOTIDE SEQUENCE</scope>
    <source>
        <strain evidence="2">CGMCC 4.7403</strain>
    </source>
</reference>
<accession>A0A919GIJ6</accession>
<name>A0A919GIJ6_9ACTN</name>
<keyword evidence="3" id="KW-1185">Reference proteome</keyword>
<feature type="region of interest" description="Disordered" evidence="1">
    <location>
        <begin position="1"/>
        <end position="20"/>
    </location>
</feature>
<dbReference type="EMBL" id="BNAT01000004">
    <property type="protein sequence ID" value="GHH85328.1"/>
    <property type="molecule type" value="Genomic_DNA"/>
</dbReference>
<evidence type="ECO:0000256" key="1">
    <source>
        <dbReference type="SAM" id="MobiDB-lite"/>
    </source>
</evidence>
<proteinExistence type="predicted"/>
<reference evidence="2" key="1">
    <citation type="journal article" date="2014" name="Int. J. Syst. Evol. Microbiol.">
        <title>Complete genome sequence of Corynebacterium casei LMG S-19264T (=DSM 44701T), isolated from a smear-ripened cheese.</title>
        <authorList>
            <consortium name="US DOE Joint Genome Institute (JGI-PGF)"/>
            <person name="Walter F."/>
            <person name="Albersmeier A."/>
            <person name="Kalinowski J."/>
            <person name="Ruckert C."/>
        </authorList>
    </citation>
    <scope>NUCLEOTIDE SEQUENCE</scope>
    <source>
        <strain evidence="2">CGMCC 4.7403</strain>
    </source>
</reference>
<evidence type="ECO:0000313" key="3">
    <source>
        <dbReference type="Proteomes" id="UP000603227"/>
    </source>
</evidence>
<protein>
    <submittedName>
        <fullName evidence="2">Uncharacterized protein</fullName>
    </submittedName>
</protein>
<evidence type="ECO:0000313" key="2">
    <source>
        <dbReference type="EMBL" id="GHH85328.1"/>
    </source>
</evidence>
<gene>
    <name evidence="2" type="ORF">GCM10017771_17920</name>
</gene>
<dbReference type="AlphaFoldDB" id="A0A919GIJ6"/>
<comment type="caution">
    <text evidence="2">The sequence shown here is derived from an EMBL/GenBank/DDBJ whole genome shotgun (WGS) entry which is preliminary data.</text>
</comment>
<organism evidence="2 3">
    <name type="scientific">Streptomyces capitiformicae</name>
    <dbReference type="NCBI Taxonomy" id="2014920"/>
    <lineage>
        <taxon>Bacteria</taxon>
        <taxon>Bacillati</taxon>
        <taxon>Actinomycetota</taxon>
        <taxon>Actinomycetes</taxon>
        <taxon>Kitasatosporales</taxon>
        <taxon>Streptomycetaceae</taxon>
        <taxon>Streptomyces</taxon>
    </lineage>
</organism>